<keyword evidence="3" id="KW-0408">Iron</keyword>
<feature type="domain" description="Calcineurin-like phosphoesterase" evidence="5">
    <location>
        <begin position="4"/>
        <end position="200"/>
    </location>
</feature>
<keyword evidence="1" id="KW-0479">Metal-binding</keyword>
<dbReference type="RefSeq" id="WP_258295250.1">
    <property type="nucleotide sequence ID" value="NZ_JANKJG010000010.1"/>
</dbReference>
<dbReference type="SUPFAM" id="SSF56300">
    <property type="entry name" value="Metallo-dependent phosphatases"/>
    <property type="match status" value="1"/>
</dbReference>
<proteinExistence type="inferred from homology"/>
<evidence type="ECO:0000313" key="7">
    <source>
        <dbReference type="Proteomes" id="UP001165396"/>
    </source>
</evidence>
<dbReference type="InterPro" id="IPR042283">
    <property type="entry name" value="GpdQ_catalytic"/>
</dbReference>
<keyword evidence="2" id="KW-0378">Hydrolase</keyword>
<dbReference type="Proteomes" id="UP001165396">
    <property type="component" value="Unassembled WGS sequence"/>
</dbReference>
<accession>A0ABT1Z2W8</accession>
<dbReference type="Gene3D" id="3.60.21.40">
    <property type="entry name" value="GpdQ, catalytic alpha/beta sandwich domain"/>
    <property type="match status" value="1"/>
</dbReference>
<dbReference type="InterPro" id="IPR026575">
    <property type="entry name" value="GpdQ/CpdA-like"/>
</dbReference>
<protein>
    <submittedName>
        <fullName evidence="6">Phosphodiesterase</fullName>
    </submittedName>
</protein>
<dbReference type="InterPro" id="IPR050884">
    <property type="entry name" value="CNP_phosphodiesterase-III"/>
</dbReference>
<evidence type="ECO:0000256" key="4">
    <source>
        <dbReference type="ARBA" id="ARBA00025742"/>
    </source>
</evidence>
<dbReference type="InterPro" id="IPR042281">
    <property type="entry name" value="GpdQ_beta-strand"/>
</dbReference>
<name>A0ABT1Z2W8_9RHOB</name>
<dbReference type="PANTHER" id="PTHR42988">
    <property type="entry name" value="PHOSPHOHYDROLASE"/>
    <property type="match status" value="1"/>
</dbReference>
<sequence>MPGFIQITDTHIVEPGALVCERSDSASALRRAIETINAKLSLFDGIDCAIVTGDLTDHGTPQEYAHFATLMAGLNLPWLAIPGNHDQRDAMRTAFADAPWMPARGPVHWVRDFGPFVVIALDTLLEGAHHGELGPDGLAFLDASLAARGDQPVVVATHHPWMHSGIPAMDADNLRDGAAMIERLQAHPAPVRMISGHVHRAMTGQIGRVTCQIAPATCHAVLTDHLPDAALHLVLEPGGFSVCRWIDHPGPGLVSDVIPVGNFAGPWPFQD</sequence>
<comment type="caution">
    <text evidence="6">The sequence shown here is derived from an EMBL/GenBank/DDBJ whole genome shotgun (WGS) entry which is preliminary data.</text>
</comment>
<dbReference type="PANTHER" id="PTHR42988:SF2">
    <property type="entry name" value="CYCLIC NUCLEOTIDE PHOSPHODIESTERASE CBUA0032-RELATED"/>
    <property type="match status" value="1"/>
</dbReference>
<dbReference type="EMBL" id="JANKJG010000010">
    <property type="protein sequence ID" value="MCR8827478.1"/>
    <property type="molecule type" value="Genomic_DNA"/>
</dbReference>
<evidence type="ECO:0000256" key="3">
    <source>
        <dbReference type="ARBA" id="ARBA00023004"/>
    </source>
</evidence>
<evidence type="ECO:0000256" key="1">
    <source>
        <dbReference type="ARBA" id="ARBA00022723"/>
    </source>
</evidence>
<dbReference type="Gene3D" id="3.30.750.180">
    <property type="entry name" value="GpdQ, beta-strand dimerisation domain"/>
    <property type="match status" value="1"/>
</dbReference>
<comment type="similarity">
    <text evidence="4">Belongs to the cyclic nucleotide phosphodiesterase class-III family.</text>
</comment>
<dbReference type="InterPro" id="IPR004843">
    <property type="entry name" value="Calcineurin-like_PHP"/>
</dbReference>
<evidence type="ECO:0000259" key="5">
    <source>
        <dbReference type="Pfam" id="PF00149"/>
    </source>
</evidence>
<reference evidence="6" key="1">
    <citation type="submission" date="2022-07" db="EMBL/GenBank/DDBJ databases">
        <title>Pseudosulfitobacter sp. strain AP-MA-4, whole genome sequence.</title>
        <authorList>
            <person name="Jiang Y."/>
        </authorList>
    </citation>
    <scope>NUCLEOTIDE SEQUENCE</scope>
    <source>
        <strain evidence="6">AP-MA-4</strain>
    </source>
</reference>
<dbReference type="CDD" id="cd07402">
    <property type="entry name" value="MPP_GpdQ"/>
    <property type="match status" value="1"/>
</dbReference>
<evidence type="ECO:0000256" key="2">
    <source>
        <dbReference type="ARBA" id="ARBA00022801"/>
    </source>
</evidence>
<organism evidence="6 7">
    <name type="scientific">Pseudosulfitobacter koreensis</name>
    <dbReference type="NCBI Taxonomy" id="2968472"/>
    <lineage>
        <taxon>Bacteria</taxon>
        <taxon>Pseudomonadati</taxon>
        <taxon>Pseudomonadota</taxon>
        <taxon>Alphaproteobacteria</taxon>
        <taxon>Rhodobacterales</taxon>
        <taxon>Roseobacteraceae</taxon>
        <taxon>Pseudosulfitobacter</taxon>
    </lineage>
</organism>
<dbReference type="InterPro" id="IPR029052">
    <property type="entry name" value="Metallo-depent_PP-like"/>
</dbReference>
<evidence type="ECO:0000313" key="6">
    <source>
        <dbReference type="EMBL" id="MCR8827478.1"/>
    </source>
</evidence>
<dbReference type="Pfam" id="PF00149">
    <property type="entry name" value="Metallophos"/>
    <property type="match status" value="1"/>
</dbReference>
<gene>
    <name evidence="6" type="ORF">NTA49_13130</name>
</gene>
<keyword evidence="7" id="KW-1185">Reference proteome</keyword>